<feature type="region of interest" description="Disordered" evidence="1">
    <location>
        <begin position="1"/>
        <end position="101"/>
    </location>
</feature>
<dbReference type="KEGG" id="aqu:105316845"/>
<evidence type="ECO:0000313" key="2">
    <source>
        <dbReference type="EnsemblMetazoa" id="XP_011410376.2"/>
    </source>
</evidence>
<protein>
    <submittedName>
        <fullName evidence="2">Uncharacterized protein</fullName>
    </submittedName>
</protein>
<feature type="compositionally biased region" description="Basic and acidic residues" evidence="1">
    <location>
        <begin position="73"/>
        <end position="96"/>
    </location>
</feature>
<sequence>MDIEEDQNSEECSGEENEPLVLRGRQVAVRSGRGRQVAVRSGRGHQVAIRSRGRPPKYRGTQGRVGRPPKYPKRTDRGGHQVSADRSEGRPSESHVHVPPAQSFKTNYKIAKLINDSEPSNIDPVRLAIETIIQIWEGRMVEWYPKSLELLVFVHQSYPNVQPMKVKKLVSNLKMKIGVMLFLEGNNDEYTQFVANNFPGEANKRIREKLLSIHCFTDASELVFSEEAEKELMDTRISLIRYLARVTNEIISALH</sequence>
<keyword evidence="3" id="KW-1185">Reference proteome</keyword>
<organism evidence="2 3">
    <name type="scientific">Amphimedon queenslandica</name>
    <name type="common">Sponge</name>
    <dbReference type="NCBI Taxonomy" id="400682"/>
    <lineage>
        <taxon>Eukaryota</taxon>
        <taxon>Metazoa</taxon>
        <taxon>Porifera</taxon>
        <taxon>Demospongiae</taxon>
        <taxon>Heteroscleromorpha</taxon>
        <taxon>Haplosclerida</taxon>
        <taxon>Niphatidae</taxon>
        <taxon>Amphimedon</taxon>
    </lineage>
</organism>
<name>A0AAN0IVD4_AMPQE</name>
<accession>A0AAN0IVD4</accession>
<dbReference type="Proteomes" id="UP000007879">
    <property type="component" value="Unassembled WGS sequence"/>
</dbReference>
<evidence type="ECO:0000313" key="3">
    <source>
        <dbReference type="Proteomes" id="UP000007879"/>
    </source>
</evidence>
<reference evidence="3" key="1">
    <citation type="journal article" date="2010" name="Nature">
        <title>The Amphimedon queenslandica genome and the evolution of animal complexity.</title>
        <authorList>
            <person name="Srivastava M."/>
            <person name="Simakov O."/>
            <person name="Chapman J."/>
            <person name="Fahey B."/>
            <person name="Gauthier M.E."/>
            <person name="Mitros T."/>
            <person name="Richards G.S."/>
            <person name="Conaco C."/>
            <person name="Dacre M."/>
            <person name="Hellsten U."/>
            <person name="Larroux C."/>
            <person name="Putnam N.H."/>
            <person name="Stanke M."/>
            <person name="Adamska M."/>
            <person name="Darling A."/>
            <person name="Degnan S.M."/>
            <person name="Oakley T.H."/>
            <person name="Plachetzki D.C."/>
            <person name="Zhai Y."/>
            <person name="Adamski M."/>
            <person name="Calcino A."/>
            <person name="Cummins S.F."/>
            <person name="Goodstein D.M."/>
            <person name="Harris C."/>
            <person name="Jackson D.J."/>
            <person name="Leys S.P."/>
            <person name="Shu S."/>
            <person name="Woodcroft B.J."/>
            <person name="Vervoort M."/>
            <person name="Kosik K.S."/>
            <person name="Manning G."/>
            <person name="Degnan B.M."/>
            <person name="Rokhsar D.S."/>
        </authorList>
    </citation>
    <scope>NUCLEOTIDE SEQUENCE [LARGE SCALE GENOMIC DNA]</scope>
</reference>
<dbReference type="GeneID" id="105316845"/>
<proteinExistence type="predicted"/>
<dbReference type="RefSeq" id="XP_011410376.2">
    <property type="nucleotide sequence ID" value="XM_011412074.2"/>
</dbReference>
<dbReference type="EnsemblMetazoa" id="XM_011412074.2">
    <property type="protein sequence ID" value="XP_011410376.2"/>
    <property type="gene ID" value="LOC105316845"/>
</dbReference>
<feature type="compositionally biased region" description="Acidic residues" evidence="1">
    <location>
        <begin position="1"/>
        <end position="18"/>
    </location>
</feature>
<dbReference type="AlphaFoldDB" id="A0AAN0IVD4"/>
<reference evidence="2" key="2">
    <citation type="submission" date="2024-06" db="UniProtKB">
        <authorList>
            <consortium name="EnsemblMetazoa"/>
        </authorList>
    </citation>
    <scope>IDENTIFICATION</scope>
</reference>
<evidence type="ECO:0000256" key="1">
    <source>
        <dbReference type="SAM" id="MobiDB-lite"/>
    </source>
</evidence>